<evidence type="ECO:0000256" key="1">
    <source>
        <dbReference type="SAM" id="MobiDB-lite"/>
    </source>
</evidence>
<sequence>MSGSDMVADFPDGSNFRDNPPDHPNTDLWRDIPMSGEWITIRDKKGRKRRFWKATARGAITLPATASRLAEHAELVGYVLDPKLAKIKRQDPVRLGRSLTSPGDWVDLSAPDPAPNPVLEHAAAAEAELTPVELRELRDRIDQQLEGHA</sequence>
<dbReference type="Pfam" id="PF10910">
    <property type="entry name" value="Phage_gene29"/>
    <property type="match status" value="1"/>
</dbReference>
<dbReference type="InterPro" id="IPR021226">
    <property type="entry name" value="Phage_gene29"/>
</dbReference>
<evidence type="ECO:0000313" key="2">
    <source>
        <dbReference type="EMBL" id="QXQ14835.1"/>
    </source>
</evidence>
<feature type="region of interest" description="Disordered" evidence="1">
    <location>
        <begin position="96"/>
        <end position="117"/>
    </location>
</feature>
<reference evidence="2" key="1">
    <citation type="submission" date="2021-07" db="EMBL/GenBank/DDBJ databases">
        <title>Candidatus Kaistella beijingensis sp. nov. isolated from a municipal wastewater treatment plant is involved in sludge foaming.</title>
        <authorList>
            <person name="Song Y."/>
            <person name="Liu S.-J."/>
        </authorList>
    </citation>
    <scope>NUCLEOTIDE SEQUENCE</scope>
    <source>
        <strain evidence="2">DSM 43998</strain>
    </source>
</reference>
<name>A0ABX8SEI0_9ACTN</name>
<gene>
    <name evidence="2" type="ORF">KV203_05490</name>
</gene>
<organism evidence="2 3">
    <name type="scientific">Skermania pinensis</name>
    <dbReference type="NCBI Taxonomy" id="39122"/>
    <lineage>
        <taxon>Bacteria</taxon>
        <taxon>Bacillati</taxon>
        <taxon>Actinomycetota</taxon>
        <taxon>Actinomycetes</taxon>
        <taxon>Mycobacteriales</taxon>
        <taxon>Gordoniaceae</taxon>
        <taxon>Skermania</taxon>
    </lineage>
</organism>
<accession>A0ABX8SEI0</accession>
<evidence type="ECO:0000313" key="3">
    <source>
        <dbReference type="Proteomes" id="UP000887023"/>
    </source>
</evidence>
<feature type="region of interest" description="Disordered" evidence="1">
    <location>
        <begin position="1"/>
        <end position="30"/>
    </location>
</feature>
<feature type="compositionally biased region" description="Basic and acidic residues" evidence="1">
    <location>
        <begin position="19"/>
        <end position="30"/>
    </location>
</feature>
<dbReference type="EMBL" id="CP079105">
    <property type="protein sequence ID" value="QXQ14835.1"/>
    <property type="molecule type" value="Genomic_DNA"/>
</dbReference>
<dbReference type="RefSeq" id="WP_157079981.1">
    <property type="nucleotide sequence ID" value="NZ_CBCRUZ010000014.1"/>
</dbReference>
<proteinExistence type="predicted"/>
<dbReference type="Proteomes" id="UP000887023">
    <property type="component" value="Chromosome"/>
</dbReference>
<keyword evidence="3" id="KW-1185">Reference proteome</keyword>
<protein>
    <submittedName>
        <fullName evidence="2">Uncharacterized protein</fullName>
    </submittedName>
</protein>